<evidence type="ECO:0000313" key="3">
    <source>
        <dbReference type="Proteomes" id="UP001177140"/>
    </source>
</evidence>
<evidence type="ECO:0000313" key="2">
    <source>
        <dbReference type="EMBL" id="MCL7042754.1"/>
    </source>
</evidence>
<organism evidence="2 3">
    <name type="scientific">Papaver nudicaule</name>
    <name type="common">Iceland poppy</name>
    <dbReference type="NCBI Taxonomy" id="74823"/>
    <lineage>
        <taxon>Eukaryota</taxon>
        <taxon>Viridiplantae</taxon>
        <taxon>Streptophyta</taxon>
        <taxon>Embryophyta</taxon>
        <taxon>Tracheophyta</taxon>
        <taxon>Spermatophyta</taxon>
        <taxon>Magnoliopsida</taxon>
        <taxon>Ranunculales</taxon>
        <taxon>Papaveraceae</taxon>
        <taxon>Papaveroideae</taxon>
        <taxon>Papaver</taxon>
    </lineage>
</organism>
<sequence length="236" mass="25642">MATSSRIIHLSAILIFMSIFTDMVLAAEYWFPDICAPGEAYIERNYNPLPANKCDSCKDWCKAQCCSLDRWVVQDECRLVGDWQDCQCCCSTRPPTVPPTPPSRPPFSAYTTDMEKICTAGETELKIKRNAGTDCPSNPLCESKCKELNLFAVRSECLGASRDGKEASYNWYEQCCCGAAPPPPSPSPPPLCPGERPPCGQPPLPQPPCCGCCPVDVNIQISVKSGGCNGDSCNAL</sequence>
<name>A0AA41VKB7_PAPNU</name>
<reference evidence="2" key="1">
    <citation type="submission" date="2022-03" db="EMBL/GenBank/DDBJ databases">
        <title>A functionally conserved STORR gene fusion in Papaver species that diverged 16.8 million years ago.</title>
        <authorList>
            <person name="Catania T."/>
        </authorList>
    </citation>
    <scope>NUCLEOTIDE SEQUENCE</scope>
    <source>
        <strain evidence="2">S-191538</strain>
    </source>
</reference>
<protein>
    <submittedName>
        <fullName evidence="2">Uncharacterized protein</fullName>
    </submittedName>
</protein>
<dbReference type="AlphaFoldDB" id="A0AA41VKB7"/>
<gene>
    <name evidence="2" type="ORF">MKW94_030802</name>
</gene>
<proteinExistence type="predicted"/>
<comment type="caution">
    <text evidence="2">The sequence shown here is derived from an EMBL/GenBank/DDBJ whole genome shotgun (WGS) entry which is preliminary data.</text>
</comment>
<dbReference type="EMBL" id="JAJJMA010238916">
    <property type="protein sequence ID" value="MCL7042754.1"/>
    <property type="molecule type" value="Genomic_DNA"/>
</dbReference>
<accession>A0AA41VKB7</accession>
<evidence type="ECO:0000256" key="1">
    <source>
        <dbReference type="SAM" id="SignalP"/>
    </source>
</evidence>
<feature type="chain" id="PRO_5041317944" evidence="1">
    <location>
        <begin position="27"/>
        <end position="236"/>
    </location>
</feature>
<feature type="signal peptide" evidence="1">
    <location>
        <begin position="1"/>
        <end position="26"/>
    </location>
</feature>
<dbReference type="Proteomes" id="UP001177140">
    <property type="component" value="Unassembled WGS sequence"/>
</dbReference>
<keyword evidence="3" id="KW-1185">Reference proteome</keyword>
<keyword evidence="1" id="KW-0732">Signal</keyword>